<evidence type="ECO:0000313" key="3">
    <source>
        <dbReference type="Proteomes" id="UP000436694"/>
    </source>
</evidence>
<dbReference type="PANTHER" id="PTHR40260">
    <property type="entry name" value="BLR8190 PROTEIN"/>
    <property type="match status" value="1"/>
</dbReference>
<dbReference type="SUPFAM" id="SSF54909">
    <property type="entry name" value="Dimeric alpha+beta barrel"/>
    <property type="match status" value="1"/>
</dbReference>
<sequence length="101" mass="10825">MAVSLQVIYPVSDQSRFDFDYYMSTHMKIVDDTMGPHVEQVVITKGLAGGPDQPAAYHAVATIIFGDQDAMDQAMAAAGPAVADIPNFTNVQPDLLIGEVL</sequence>
<keyword evidence="3" id="KW-1185">Reference proteome</keyword>
<accession>A0A844AWP0</accession>
<proteinExistence type="predicted"/>
<dbReference type="EMBL" id="WIXK01000003">
    <property type="protein sequence ID" value="MQY42342.1"/>
    <property type="molecule type" value="Genomic_DNA"/>
</dbReference>
<evidence type="ECO:0000259" key="1">
    <source>
        <dbReference type="Pfam" id="PF07110"/>
    </source>
</evidence>
<dbReference type="Pfam" id="PF07110">
    <property type="entry name" value="EthD"/>
    <property type="match status" value="1"/>
</dbReference>
<dbReference type="AlphaFoldDB" id="A0A844AWP0"/>
<dbReference type="RefSeq" id="WP_153546424.1">
    <property type="nucleotide sequence ID" value="NZ_WIXK01000003.1"/>
</dbReference>
<dbReference type="Proteomes" id="UP000436694">
    <property type="component" value="Unassembled WGS sequence"/>
</dbReference>
<dbReference type="Gene3D" id="3.30.70.100">
    <property type="match status" value="1"/>
</dbReference>
<evidence type="ECO:0000313" key="2">
    <source>
        <dbReference type="EMBL" id="MQY42342.1"/>
    </source>
</evidence>
<feature type="domain" description="EthD" evidence="1">
    <location>
        <begin position="18"/>
        <end position="89"/>
    </location>
</feature>
<dbReference type="GO" id="GO:0016491">
    <property type="term" value="F:oxidoreductase activity"/>
    <property type="evidence" value="ECO:0007669"/>
    <property type="project" value="InterPro"/>
</dbReference>
<name>A0A844AWP0_9RHOB</name>
<dbReference type="InterPro" id="IPR011008">
    <property type="entry name" value="Dimeric_a/b-barrel"/>
</dbReference>
<dbReference type="NCBIfam" id="TIGR02118">
    <property type="entry name" value="EthD family reductase"/>
    <property type="match status" value="1"/>
</dbReference>
<dbReference type="PANTHER" id="PTHR40260:SF2">
    <property type="entry name" value="BLR8190 PROTEIN"/>
    <property type="match status" value="1"/>
</dbReference>
<protein>
    <submittedName>
        <fullName evidence="2">EthD family reductase</fullName>
    </submittedName>
</protein>
<dbReference type="InterPro" id="IPR009799">
    <property type="entry name" value="EthD_dom"/>
</dbReference>
<reference evidence="2 3" key="1">
    <citation type="submission" date="2019-10" db="EMBL/GenBank/DDBJ databases">
        <title>Epibacterium sp. nov., isolated from seawater.</title>
        <authorList>
            <person name="Zhang X."/>
            <person name="Li N."/>
        </authorList>
    </citation>
    <scope>NUCLEOTIDE SEQUENCE [LARGE SCALE GENOMIC DNA]</scope>
    <source>
        <strain evidence="2 3">SM1969</strain>
    </source>
</reference>
<comment type="caution">
    <text evidence="2">The sequence shown here is derived from an EMBL/GenBank/DDBJ whole genome shotgun (WGS) entry which is preliminary data.</text>
</comment>
<gene>
    <name evidence="2" type="ORF">GG681_06785</name>
</gene>
<organism evidence="2 3">
    <name type="scientific">Tritonibacter aquimaris</name>
    <dbReference type="NCBI Taxonomy" id="2663379"/>
    <lineage>
        <taxon>Bacteria</taxon>
        <taxon>Pseudomonadati</taxon>
        <taxon>Pseudomonadota</taxon>
        <taxon>Alphaproteobacteria</taxon>
        <taxon>Rhodobacterales</taxon>
        <taxon>Paracoccaceae</taxon>
        <taxon>Tritonibacter</taxon>
    </lineage>
</organism>